<feature type="non-terminal residue" evidence="2">
    <location>
        <position position="1"/>
    </location>
</feature>
<evidence type="ECO:0000313" key="2">
    <source>
        <dbReference type="EMBL" id="KAL0199359.1"/>
    </source>
</evidence>
<dbReference type="Proteomes" id="UP001529510">
    <property type="component" value="Unassembled WGS sequence"/>
</dbReference>
<reference evidence="2 3" key="1">
    <citation type="submission" date="2024-05" db="EMBL/GenBank/DDBJ databases">
        <title>Genome sequencing and assembly of Indian major carp, Cirrhinus mrigala (Hamilton, 1822).</title>
        <authorList>
            <person name="Mohindra V."/>
            <person name="Chowdhury L.M."/>
            <person name="Lal K."/>
            <person name="Jena J.K."/>
        </authorList>
    </citation>
    <scope>NUCLEOTIDE SEQUENCE [LARGE SCALE GENOMIC DNA]</scope>
    <source>
        <strain evidence="2">CM1030</strain>
        <tissue evidence="2">Blood</tissue>
    </source>
</reference>
<protein>
    <submittedName>
        <fullName evidence="2">Uncharacterized protein</fullName>
    </submittedName>
</protein>
<dbReference type="AlphaFoldDB" id="A0ABD0RLN1"/>
<keyword evidence="1" id="KW-0732">Signal</keyword>
<feature type="non-terminal residue" evidence="2">
    <location>
        <position position="77"/>
    </location>
</feature>
<evidence type="ECO:0000313" key="3">
    <source>
        <dbReference type="Proteomes" id="UP001529510"/>
    </source>
</evidence>
<feature type="signal peptide" evidence="1">
    <location>
        <begin position="1"/>
        <end position="37"/>
    </location>
</feature>
<keyword evidence="3" id="KW-1185">Reference proteome</keyword>
<proteinExistence type="predicted"/>
<dbReference type="EMBL" id="JAMKFB020000003">
    <property type="protein sequence ID" value="KAL0199359.1"/>
    <property type="molecule type" value="Genomic_DNA"/>
</dbReference>
<gene>
    <name evidence="2" type="ORF">M9458_007899</name>
</gene>
<evidence type="ECO:0000256" key="1">
    <source>
        <dbReference type="SAM" id="SignalP"/>
    </source>
</evidence>
<accession>A0ABD0RLN1</accession>
<organism evidence="2 3">
    <name type="scientific">Cirrhinus mrigala</name>
    <name type="common">Mrigala</name>
    <dbReference type="NCBI Taxonomy" id="683832"/>
    <lineage>
        <taxon>Eukaryota</taxon>
        <taxon>Metazoa</taxon>
        <taxon>Chordata</taxon>
        <taxon>Craniata</taxon>
        <taxon>Vertebrata</taxon>
        <taxon>Euteleostomi</taxon>
        <taxon>Actinopterygii</taxon>
        <taxon>Neopterygii</taxon>
        <taxon>Teleostei</taxon>
        <taxon>Ostariophysi</taxon>
        <taxon>Cypriniformes</taxon>
        <taxon>Cyprinidae</taxon>
        <taxon>Labeoninae</taxon>
        <taxon>Labeonini</taxon>
        <taxon>Cirrhinus</taxon>
    </lineage>
</organism>
<name>A0ABD0RLN1_CIRMR</name>
<comment type="caution">
    <text evidence="2">The sequence shown here is derived from an EMBL/GenBank/DDBJ whole genome shotgun (WGS) entry which is preliminary data.</text>
</comment>
<sequence length="77" mass="8552">VELKSRIAWGRNDLLNLNLLLKLLLCLEMILCSGCSGLSMIDKSLLNTRRSATDNMLSISVPTTEPAFLTSLSRRET</sequence>
<feature type="chain" id="PRO_5044801438" evidence="1">
    <location>
        <begin position="38"/>
        <end position="77"/>
    </location>
</feature>